<dbReference type="InterPro" id="IPR001040">
    <property type="entry name" value="TIF_eIF_4E"/>
</dbReference>
<dbReference type="EMBL" id="JAGTJQ010000004">
    <property type="protein sequence ID" value="KAH7033433.1"/>
    <property type="molecule type" value="Genomic_DNA"/>
</dbReference>
<dbReference type="PANTHER" id="PTHR11960:SF18">
    <property type="entry name" value="EUKARYOTIC TRANSLATION INITIATION FACTOR 4E HOMOLOGOUS PROTEIN, ISOFORM B"/>
    <property type="match status" value="1"/>
</dbReference>
<accession>A0A9P9BS66</accession>
<dbReference type="SUPFAM" id="SSF55418">
    <property type="entry name" value="eIF4e-like"/>
    <property type="match status" value="1"/>
</dbReference>
<dbReference type="PANTHER" id="PTHR11960">
    <property type="entry name" value="EUKARYOTIC TRANSLATION INITIATION FACTOR 4E RELATED"/>
    <property type="match status" value="1"/>
</dbReference>
<keyword evidence="4" id="KW-1185">Reference proteome</keyword>
<comment type="similarity">
    <text evidence="1">Belongs to the eukaryotic initiation factor 4E family.</text>
</comment>
<feature type="region of interest" description="Disordered" evidence="2">
    <location>
        <begin position="1"/>
        <end position="69"/>
    </location>
</feature>
<evidence type="ECO:0000256" key="1">
    <source>
        <dbReference type="RuleBase" id="RU004374"/>
    </source>
</evidence>
<name>A0A9P9BS66_9PEZI</name>
<dbReference type="GeneID" id="70188141"/>
<keyword evidence="1" id="KW-0648">Protein biosynthesis</keyword>
<gene>
    <name evidence="3" type="ORF">B0I36DRAFT_362099</name>
</gene>
<dbReference type="Proteomes" id="UP000756346">
    <property type="component" value="Unassembled WGS sequence"/>
</dbReference>
<feature type="region of interest" description="Disordered" evidence="2">
    <location>
        <begin position="315"/>
        <end position="350"/>
    </location>
</feature>
<keyword evidence="1" id="KW-0694">RNA-binding</keyword>
<protein>
    <submittedName>
        <fullName evidence="3">Translation initiation factor eIF 4e-like domain-containing protein</fullName>
    </submittedName>
</protein>
<feature type="region of interest" description="Disordered" evidence="2">
    <location>
        <begin position="88"/>
        <end position="150"/>
    </location>
</feature>
<dbReference type="OrthoDB" id="590761at2759"/>
<evidence type="ECO:0000313" key="3">
    <source>
        <dbReference type="EMBL" id="KAH7033433.1"/>
    </source>
</evidence>
<feature type="compositionally biased region" description="Polar residues" evidence="2">
    <location>
        <begin position="135"/>
        <end position="150"/>
    </location>
</feature>
<dbReference type="AlphaFoldDB" id="A0A9P9BS66"/>
<comment type="caution">
    <text evidence="3">The sequence shown here is derived from an EMBL/GenBank/DDBJ whole genome shotgun (WGS) entry which is preliminary data.</text>
</comment>
<organism evidence="3 4">
    <name type="scientific">Microdochium trichocladiopsis</name>
    <dbReference type="NCBI Taxonomy" id="1682393"/>
    <lineage>
        <taxon>Eukaryota</taxon>
        <taxon>Fungi</taxon>
        <taxon>Dikarya</taxon>
        <taxon>Ascomycota</taxon>
        <taxon>Pezizomycotina</taxon>
        <taxon>Sordariomycetes</taxon>
        <taxon>Xylariomycetidae</taxon>
        <taxon>Xylariales</taxon>
        <taxon>Microdochiaceae</taxon>
        <taxon>Microdochium</taxon>
    </lineage>
</organism>
<feature type="compositionally biased region" description="Polar residues" evidence="2">
    <location>
        <begin position="9"/>
        <end position="30"/>
    </location>
</feature>
<dbReference type="Gene3D" id="3.30.760.10">
    <property type="entry name" value="RNA Cap, Translation Initiation Factor Eif4e"/>
    <property type="match status" value="1"/>
</dbReference>
<dbReference type="GO" id="GO:0016281">
    <property type="term" value="C:eukaryotic translation initiation factor 4F complex"/>
    <property type="evidence" value="ECO:0007669"/>
    <property type="project" value="TreeGrafter"/>
</dbReference>
<feature type="compositionally biased region" description="Polar residues" evidence="2">
    <location>
        <begin position="57"/>
        <end position="66"/>
    </location>
</feature>
<keyword evidence="1 3" id="KW-0396">Initiation factor</keyword>
<dbReference type="GO" id="GO:0000340">
    <property type="term" value="F:RNA 7-methylguanosine cap binding"/>
    <property type="evidence" value="ECO:0007669"/>
    <property type="project" value="TreeGrafter"/>
</dbReference>
<reference evidence="3" key="1">
    <citation type="journal article" date="2021" name="Nat. Commun.">
        <title>Genetic determinants of endophytism in the Arabidopsis root mycobiome.</title>
        <authorList>
            <person name="Mesny F."/>
            <person name="Miyauchi S."/>
            <person name="Thiergart T."/>
            <person name="Pickel B."/>
            <person name="Atanasova L."/>
            <person name="Karlsson M."/>
            <person name="Huettel B."/>
            <person name="Barry K.W."/>
            <person name="Haridas S."/>
            <person name="Chen C."/>
            <person name="Bauer D."/>
            <person name="Andreopoulos W."/>
            <person name="Pangilinan J."/>
            <person name="LaButti K."/>
            <person name="Riley R."/>
            <person name="Lipzen A."/>
            <person name="Clum A."/>
            <person name="Drula E."/>
            <person name="Henrissat B."/>
            <person name="Kohler A."/>
            <person name="Grigoriev I.V."/>
            <person name="Martin F.M."/>
            <person name="Hacquard S."/>
        </authorList>
    </citation>
    <scope>NUCLEOTIDE SEQUENCE</scope>
    <source>
        <strain evidence="3">MPI-CAGE-CH-0230</strain>
    </source>
</reference>
<dbReference type="RefSeq" id="XP_046014265.1">
    <property type="nucleotide sequence ID" value="XM_046158595.1"/>
</dbReference>
<evidence type="ECO:0000313" key="4">
    <source>
        <dbReference type="Proteomes" id="UP000756346"/>
    </source>
</evidence>
<feature type="compositionally biased region" description="Low complexity" evidence="2">
    <location>
        <begin position="35"/>
        <end position="44"/>
    </location>
</feature>
<proteinExistence type="inferred from homology"/>
<dbReference type="GO" id="GO:0003743">
    <property type="term" value="F:translation initiation factor activity"/>
    <property type="evidence" value="ECO:0007669"/>
    <property type="project" value="UniProtKB-KW"/>
</dbReference>
<sequence>MDSKDSIWSRRNNVGNLSLSTPGQHDNSSAPRDYSSLSRRSGPGSSHGGRGPIPFGGTQTPANTLASPGGAGNAFGLGSGAFGFAGASSAKTPKTPGNPYEREWGALGGGSKTPSTEKTAKDAFSRAATGKPSMGSISEITGKPQSSATSHPLRNGWTFWFRPPISKANGYIEYERSLHPIAHVTTAEEFWAVYNHLKHPSDLPEKSDYHLFKQGIRPIWEDDVNKQGGKLVVRLKKGAANRFWDETLLACIGDQFGEDNEEICGVVLSVRNNEDILSIWLRHSSPATPRIKETVKRCVSSIYPGDLNFVWKSHDASQQQAANTPHHDNNANKRPHHNKNQRQTQDEPRA</sequence>
<dbReference type="Pfam" id="PF01652">
    <property type="entry name" value="IF4E"/>
    <property type="match status" value="1"/>
</dbReference>
<dbReference type="InterPro" id="IPR023398">
    <property type="entry name" value="TIF_eIF4e-like"/>
</dbReference>
<evidence type="ECO:0000256" key="2">
    <source>
        <dbReference type="SAM" id="MobiDB-lite"/>
    </source>
</evidence>